<name>A0A1I2A3V5_9ACTN</name>
<dbReference type="Proteomes" id="UP000198589">
    <property type="component" value="Unassembled WGS sequence"/>
</dbReference>
<evidence type="ECO:0000313" key="1">
    <source>
        <dbReference type="EMBL" id="SFE37573.1"/>
    </source>
</evidence>
<dbReference type="STRING" id="1798228.SAMN05216574_103201"/>
<proteinExistence type="predicted"/>
<dbReference type="EMBL" id="FOND01000003">
    <property type="protein sequence ID" value="SFE37573.1"/>
    <property type="molecule type" value="Genomic_DNA"/>
</dbReference>
<keyword evidence="2" id="KW-1185">Reference proteome</keyword>
<evidence type="ECO:0008006" key="3">
    <source>
        <dbReference type="Google" id="ProtNLM"/>
    </source>
</evidence>
<protein>
    <recommendedName>
        <fullName evidence="3">Antibiotic biosynthesis monooxygenase</fullName>
    </recommendedName>
</protein>
<dbReference type="InterPro" id="IPR011008">
    <property type="entry name" value="Dimeric_a/b-barrel"/>
</dbReference>
<reference evidence="2" key="1">
    <citation type="submission" date="2016-10" db="EMBL/GenBank/DDBJ databases">
        <authorList>
            <person name="Varghese N."/>
            <person name="Submissions S."/>
        </authorList>
    </citation>
    <scope>NUCLEOTIDE SEQUENCE [LARGE SCALE GENOMIC DNA]</scope>
    <source>
        <strain evidence="2">DSM 46838</strain>
    </source>
</reference>
<gene>
    <name evidence="1" type="ORF">SAMN05216574_103201</name>
</gene>
<sequence>MVIARMWRGWVATVDRDAYAGYVEDTGMAEYRRTPDNRGAHLLTRDLDDGRTEIVTLSFWDSRDVIVGFAGSDIARAVFYPEDDRYLVDRETTATHFEVHPEP</sequence>
<organism evidence="1 2">
    <name type="scientific">Blastococcus tunisiensis</name>
    <dbReference type="NCBI Taxonomy" id="1798228"/>
    <lineage>
        <taxon>Bacteria</taxon>
        <taxon>Bacillati</taxon>
        <taxon>Actinomycetota</taxon>
        <taxon>Actinomycetes</taxon>
        <taxon>Geodermatophilales</taxon>
        <taxon>Geodermatophilaceae</taxon>
        <taxon>Blastococcus</taxon>
    </lineage>
</organism>
<dbReference type="AlphaFoldDB" id="A0A1I2A3V5"/>
<accession>A0A1I2A3V5</accession>
<dbReference type="SUPFAM" id="SSF54909">
    <property type="entry name" value="Dimeric alpha+beta barrel"/>
    <property type="match status" value="1"/>
</dbReference>
<evidence type="ECO:0000313" key="2">
    <source>
        <dbReference type="Proteomes" id="UP000198589"/>
    </source>
</evidence>